<dbReference type="AlphaFoldDB" id="A0A8X6KZK6"/>
<evidence type="ECO:0000313" key="1">
    <source>
        <dbReference type="EMBL" id="GFQ90036.1"/>
    </source>
</evidence>
<dbReference type="Proteomes" id="UP000887116">
    <property type="component" value="Unassembled WGS sequence"/>
</dbReference>
<accession>A0A8X6KZK6</accession>
<comment type="caution">
    <text evidence="1">The sequence shown here is derived from an EMBL/GenBank/DDBJ whole genome shotgun (WGS) entry which is preliminary data.</text>
</comment>
<name>A0A8X6KZK6_TRICU</name>
<sequence length="77" mass="9068">MPILDLPNKYEIVKDYVEEKEFTSPGTFHDPDFEAEDLNEPHRLNQAELSNFVRDLDLPKQKAEVLASRQQQWNLLL</sequence>
<protein>
    <submittedName>
        <fullName evidence="1">Uncharacterized protein</fullName>
    </submittedName>
</protein>
<reference evidence="1" key="1">
    <citation type="submission" date="2020-07" db="EMBL/GenBank/DDBJ databases">
        <title>Multicomponent nature underlies the extraordinary mechanical properties of spider dragline silk.</title>
        <authorList>
            <person name="Kono N."/>
            <person name="Nakamura H."/>
            <person name="Mori M."/>
            <person name="Yoshida Y."/>
            <person name="Ohtoshi R."/>
            <person name="Malay A.D."/>
            <person name="Moran D.A.P."/>
            <person name="Tomita M."/>
            <person name="Numata K."/>
            <person name="Arakawa K."/>
        </authorList>
    </citation>
    <scope>NUCLEOTIDE SEQUENCE</scope>
</reference>
<keyword evidence="2" id="KW-1185">Reference proteome</keyword>
<evidence type="ECO:0000313" key="2">
    <source>
        <dbReference type="Proteomes" id="UP000887116"/>
    </source>
</evidence>
<proteinExistence type="predicted"/>
<dbReference type="EMBL" id="BMAO01013629">
    <property type="protein sequence ID" value="GFQ90036.1"/>
    <property type="molecule type" value="Genomic_DNA"/>
</dbReference>
<organism evidence="1 2">
    <name type="scientific">Trichonephila clavata</name>
    <name type="common">Joro spider</name>
    <name type="synonym">Nephila clavata</name>
    <dbReference type="NCBI Taxonomy" id="2740835"/>
    <lineage>
        <taxon>Eukaryota</taxon>
        <taxon>Metazoa</taxon>
        <taxon>Ecdysozoa</taxon>
        <taxon>Arthropoda</taxon>
        <taxon>Chelicerata</taxon>
        <taxon>Arachnida</taxon>
        <taxon>Araneae</taxon>
        <taxon>Araneomorphae</taxon>
        <taxon>Entelegynae</taxon>
        <taxon>Araneoidea</taxon>
        <taxon>Nephilidae</taxon>
        <taxon>Trichonephila</taxon>
    </lineage>
</organism>
<dbReference type="OrthoDB" id="7490920at2759"/>
<gene>
    <name evidence="1" type="ORF">TNCT_682391</name>
</gene>